<dbReference type="InterPro" id="IPR044428">
    <property type="entry name" value="SETD3_SET"/>
</dbReference>
<keyword evidence="3" id="KW-0949">S-adenosyl-L-methionine</keyword>
<sequence length="560" mass="63426">MRNVSSEINSKFNFTKPLGNIRLLVENLKHSQNIISVINTCNHFGVHSVHLTASSTDCFSPEILAETNCGFLSLPIEENVQLDQEWDRNGNGSDFIMGKKAKNNKLVKAGGAKRAVLMPLIKELYQMTSTVDKRPNIEEVYRLAQAIEEKQSSFIPPSYNIDRVQAGNELIDQLKSQYNCNINAEAESDDLGGVRLRLTEDCENNNTVLDIPIDACITTVNREEMTVLDACRTDPVLGNMVNVQLALNLLFEVFENKNSKHYHYLRTLPAKPDTVVAQKLEDILPLQGSSIWMEAEPLLIAVHRQYARLYQMISNSPVPGFENLRNGFTLSAYKWAVQIVQTRQNGYPGVNHMELNDLVLIPVLDLCNHAFEPTVKITQTGEDKFKGLKLSLSPKKDDLKKGSELSLKYSPTCSSEFFIHLGFIPEEIPNDCSRLKLSLPKSGSDWRIGLLSLLPIKSPFKIGKDNVPFDLINFIRVFHMSEEVAKVKFEEMKTAERIDLSLGEEESKVFDFLLLRLRLMIANVDRCLQKCPEESLSKKLLQNERTNFTEAVEYIQTLKE</sequence>
<dbReference type="CDD" id="cd19176">
    <property type="entry name" value="SET_SETD3"/>
    <property type="match status" value="1"/>
</dbReference>
<keyword evidence="2" id="KW-0808">Transferase</keyword>
<evidence type="ECO:0000313" key="5">
    <source>
        <dbReference type="Proteomes" id="UP001158576"/>
    </source>
</evidence>
<dbReference type="EMBL" id="OU015566">
    <property type="protein sequence ID" value="CAG5105401.1"/>
    <property type="molecule type" value="Genomic_DNA"/>
</dbReference>
<dbReference type="PANTHER" id="PTHR13271">
    <property type="entry name" value="UNCHARACTERIZED PUTATIVE METHYLTRANSFERASE"/>
    <property type="match status" value="1"/>
</dbReference>
<reference evidence="4 5" key="1">
    <citation type="submission" date="2021-04" db="EMBL/GenBank/DDBJ databases">
        <authorList>
            <person name="Bliznina A."/>
        </authorList>
    </citation>
    <scope>NUCLEOTIDE SEQUENCE [LARGE SCALE GENOMIC DNA]</scope>
</reference>
<keyword evidence="5" id="KW-1185">Reference proteome</keyword>
<accession>A0ABN7SQ20</accession>
<protein>
    <submittedName>
        <fullName evidence="4">Oidioi.mRNA.OKI2018_I69.chr1.g2100.t1.cds</fullName>
    </submittedName>
</protein>
<proteinExistence type="predicted"/>
<dbReference type="Gene3D" id="3.90.1410.10">
    <property type="entry name" value="set domain protein methyltransferase, domain 1"/>
    <property type="match status" value="1"/>
</dbReference>
<evidence type="ECO:0000256" key="3">
    <source>
        <dbReference type="ARBA" id="ARBA00022691"/>
    </source>
</evidence>
<name>A0ABN7SQ20_OIKDI</name>
<gene>
    <name evidence="4" type="ORF">OKIOD_LOCUS10865</name>
</gene>
<organism evidence="4 5">
    <name type="scientific">Oikopleura dioica</name>
    <name type="common">Tunicate</name>
    <dbReference type="NCBI Taxonomy" id="34765"/>
    <lineage>
        <taxon>Eukaryota</taxon>
        <taxon>Metazoa</taxon>
        <taxon>Chordata</taxon>
        <taxon>Tunicata</taxon>
        <taxon>Appendicularia</taxon>
        <taxon>Copelata</taxon>
        <taxon>Oikopleuridae</taxon>
        <taxon>Oikopleura</taxon>
    </lineage>
</organism>
<dbReference type="InterPro" id="IPR050600">
    <property type="entry name" value="SETD3_SETD6_MTase"/>
</dbReference>
<evidence type="ECO:0000313" key="4">
    <source>
        <dbReference type="EMBL" id="CAG5105401.1"/>
    </source>
</evidence>
<keyword evidence="1" id="KW-0489">Methyltransferase</keyword>
<dbReference type="InterPro" id="IPR046341">
    <property type="entry name" value="SET_dom_sf"/>
</dbReference>
<dbReference type="PANTHER" id="PTHR13271:SF47">
    <property type="entry name" value="ACTIN-HISTIDINE N-METHYLTRANSFERASE"/>
    <property type="match status" value="1"/>
</dbReference>
<dbReference type="SUPFAM" id="SSF82199">
    <property type="entry name" value="SET domain"/>
    <property type="match status" value="1"/>
</dbReference>
<evidence type="ECO:0000256" key="1">
    <source>
        <dbReference type="ARBA" id="ARBA00022603"/>
    </source>
</evidence>
<evidence type="ECO:0000256" key="2">
    <source>
        <dbReference type="ARBA" id="ARBA00022679"/>
    </source>
</evidence>
<dbReference type="Proteomes" id="UP001158576">
    <property type="component" value="Chromosome 1"/>
</dbReference>